<dbReference type="Proteomes" id="UP000244855">
    <property type="component" value="Unassembled WGS sequence"/>
</dbReference>
<feature type="chain" id="PRO_5015886176" description="Lytic polysaccharide monooxygenase" evidence="1">
    <location>
        <begin position="22"/>
        <end position="375"/>
    </location>
</feature>
<sequence>MFGLLPLLTVVTLHLASGTWAQYSKITPCAKGSGNESNGCSQCSSDKAIEVTPWENATYVKDFHLEKAASRNGGGYNVWWSVEQPAEGCRILLFDPFNSDKGNLNSGVPGNIVLSTAHSGCYTAHVGSRGISAGACCWDDCRVIGAVPDTVAPKTERKKREAKPQFNVLKVLNEATAKCEEYWALMGDKANTCSEPKASGFTYTKSGKQQTDGAILKCDHQGCSITPSITMSASTTITNEKTVEEHQGTSVSVGVEVGASFLIGPSISTSTEINHEWSKTVTETMSRSDTSAVSKTVELQFDLTLGNDYNAWFTPLLRCQAYKLQCSGPPDFKRKSKKNIRCTEPMKFEMQIEMCDPILTEAGQPAGEHGVMTVG</sequence>
<keyword evidence="1" id="KW-0732">Signal</keyword>
<evidence type="ECO:0008006" key="4">
    <source>
        <dbReference type="Google" id="ProtNLM"/>
    </source>
</evidence>
<name>A0A2V1EBM2_9PLEO</name>
<reference evidence="2 3" key="1">
    <citation type="journal article" date="2018" name="Sci. Rep.">
        <title>Comparative genomics provides insights into the lifestyle and reveals functional heterogeneity of dark septate endophytic fungi.</title>
        <authorList>
            <person name="Knapp D.G."/>
            <person name="Nemeth J.B."/>
            <person name="Barry K."/>
            <person name="Hainaut M."/>
            <person name="Henrissat B."/>
            <person name="Johnson J."/>
            <person name="Kuo A."/>
            <person name="Lim J.H.P."/>
            <person name="Lipzen A."/>
            <person name="Nolan M."/>
            <person name="Ohm R.A."/>
            <person name="Tamas L."/>
            <person name="Grigoriev I.V."/>
            <person name="Spatafora J.W."/>
            <person name="Nagy L.G."/>
            <person name="Kovacs G.M."/>
        </authorList>
    </citation>
    <scope>NUCLEOTIDE SEQUENCE [LARGE SCALE GENOMIC DNA]</scope>
    <source>
        <strain evidence="2 3">DSE2036</strain>
    </source>
</reference>
<dbReference type="AlphaFoldDB" id="A0A2V1EBM2"/>
<gene>
    <name evidence="2" type="ORF">DM02DRAFT_666829</name>
</gene>
<dbReference type="OrthoDB" id="3777639at2759"/>
<evidence type="ECO:0000313" key="2">
    <source>
        <dbReference type="EMBL" id="PVI07522.1"/>
    </source>
</evidence>
<keyword evidence="3" id="KW-1185">Reference proteome</keyword>
<dbReference type="EMBL" id="KZ805304">
    <property type="protein sequence ID" value="PVI07522.1"/>
    <property type="molecule type" value="Genomic_DNA"/>
</dbReference>
<proteinExistence type="predicted"/>
<evidence type="ECO:0000256" key="1">
    <source>
        <dbReference type="SAM" id="SignalP"/>
    </source>
</evidence>
<organism evidence="2 3">
    <name type="scientific">Periconia macrospinosa</name>
    <dbReference type="NCBI Taxonomy" id="97972"/>
    <lineage>
        <taxon>Eukaryota</taxon>
        <taxon>Fungi</taxon>
        <taxon>Dikarya</taxon>
        <taxon>Ascomycota</taxon>
        <taxon>Pezizomycotina</taxon>
        <taxon>Dothideomycetes</taxon>
        <taxon>Pleosporomycetidae</taxon>
        <taxon>Pleosporales</taxon>
        <taxon>Massarineae</taxon>
        <taxon>Periconiaceae</taxon>
        <taxon>Periconia</taxon>
    </lineage>
</organism>
<evidence type="ECO:0000313" key="3">
    <source>
        <dbReference type="Proteomes" id="UP000244855"/>
    </source>
</evidence>
<protein>
    <recommendedName>
        <fullName evidence="4">Lytic polysaccharide monooxygenase</fullName>
    </recommendedName>
</protein>
<feature type="signal peptide" evidence="1">
    <location>
        <begin position="1"/>
        <end position="21"/>
    </location>
</feature>
<accession>A0A2V1EBM2</accession>